<dbReference type="Proteomes" id="UP000467560">
    <property type="component" value="Unassembled WGS sequence"/>
</dbReference>
<evidence type="ECO:0000313" key="2">
    <source>
        <dbReference type="Proteomes" id="UP000467560"/>
    </source>
</evidence>
<protein>
    <recommendedName>
        <fullName evidence="3">Accessory Sec system glycosyltransferase GtfB</fullName>
    </recommendedName>
</protein>
<comment type="caution">
    <text evidence="1">The sequence shown here is derived from an EMBL/GenBank/DDBJ whole genome shotgun (WGS) entry which is preliminary data.</text>
</comment>
<sequence>MMYYYLTREWSSDDDRLKKDLELMGMDLKLLTINNIFTSFFSNHENSSPLHMTQLPLPRFWEILSSGDIIAEGNKKGKIFCYPQWPQMVEIVEWYDNKGVCCARDHYDLSGTCFHREIWSGGKKEIDIYGQESQEQLYLFSSHDRALYREANGQEQGLPSIDEARKLVLDKQLSTGDCIVLSDINLLREMPNLSSNQLVFYMREEFSTEDISYLKERCGKLLTRDLKFKTDNMNPPLIYLPTFLGAFREFRPHILILTDTQELEQIEVLVSALPNFEFHIAALTVMGGRLLELDCHANVHLYPGLSREIYEKLLLTCRIYLDISHAQEILDGSRTALENGMILYAFKETCHQPEFYATDHVFPRDGVAEMIDKLSQLANPEKYQSAYDKQKMNPYLAIREELKLLF</sequence>
<accession>A0A7X1RK11</accession>
<organism evidence="1 2">
    <name type="scientific">Streptococcus mitis</name>
    <dbReference type="NCBI Taxonomy" id="28037"/>
    <lineage>
        <taxon>Bacteria</taxon>
        <taxon>Bacillati</taxon>
        <taxon>Bacillota</taxon>
        <taxon>Bacilli</taxon>
        <taxon>Lactobacillales</taxon>
        <taxon>Streptococcaceae</taxon>
        <taxon>Streptococcus</taxon>
        <taxon>Streptococcus mitis group</taxon>
    </lineage>
</organism>
<dbReference type="RefSeq" id="WP_153224607.1">
    <property type="nucleotide sequence ID" value="NZ_WIJK01000001.1"/>
</dbReference>
<proteinExistence type="predicted"/>
<gene>
    <name evidence="1" type="ORF">GEZ89_00645</name>
</gene>
<dbReference type="AlphaFoldDB" id="A0A7X1RK11"/>
<dbReference type="EMBL" id="WIJK01000001">
    <property type="protein sequence ID" value="MQQ51499.1"/>
    <property type="molecule type" value="Genomic_DNA"/>
</dbReference>
<evidence type="ECO:0000313" key="1">
    <source>
        <dbReference type="EMBL" id="MQQ51499.1"/>
    </source>
</evidence>
<evidence type="ECO:0008006" key="3">
    <source>
        <dbReference type="Google" id="ProtNLM"/>
    </source>
</evidence>
<name>A0A7X1RK11_STRMT</name>
<reference evidence="1 2" key="1">
    <citation type="submission" date="2019-10" db="EMBL/GenBank/DDBJ databases">
        <title>Streptococcus mitis of the oral and urogenital tracts.</title>
        <authorList>
            <person name="Price T."/>
            <person name="Mores C.R."/>
            <person name="Putonti C."/>
            <person name="Wolfe A.J."/>
        </authorList>
    </citation>
    <scope>NUCLEOTIDE SEQUENCE [LARGE SCALE GENOMIC DNA]</scope>
    <source>
        <strain evidence="1 2">SM16</strain>
    </source>
</reference>